<proteinExistence type="inferred from homology"/>
<organism evidence="9 10">
    <name type="scientific">Motilibacter deserti</name>
    <dbReference type="NCBI Taxonomy" id="2714956"/>
    <lineage>
        <taxon>Bacteria</taxon>
        <taxon>Bacillati</taxon>
        <taxon>Actinomycetota</taxon>
        <taxon>Actinomycetes</taxon>
        <taxon>Motilibacterales</taxon>
        <taxon>Motilibacteraceae</taxon>
        <taxon>Motilibacter</taxon>
    </lineage>
</organism>
<keyword evidence="4 7" id="KW-0812">Transmembrane</keyword>
<evidence type="ECO:0000256" key="4">
    <source>
        <dbReference type="ARBA" id="ARBA00022692"/>
    </source>
</evidence>
<dbReference type="RefSeq" id="WP_166280917.1">
    <property type="nucleotide sequence ID" value="NZ_JAANNP010000003.1"/>
</dbReference>
<dbReference type="PANTHER" id="PTHR30151">
    <property type="entry name" value="ALKANE SULFONATE ABC TRANSPORTER-RELATED, MEMBRANE SUBUNIT"/>
    <property type="match status" value="1"/>
</dbReference>
<keyword evidence="3" id="KW-1003">Cell membrane</keyword>
<evidence type="ECO:0000256" key="2">
    <source>
        <dbReference type="ARBA" id="ARBA00022448"/>
    </source>
</evidence>
<dbReference type="Gene3D" id="1.10.3720.10">
    <property type="entry name" value="MetI-like"/>
    <property type="match status" value="1"/>
</dbReference>
<protein>
    <submittedName>
        <fullName evidence="9">ABC transporter permease</fullName>
    </submittedName>
</protein>
<feature type="transmembrane region" description="Helical" evidence="7">
    <location>
        <begin position="103"/>
        <end position="121"/>
    </location>
</feature>
<evidence type="ECO:0000256" key="5">
    <source>
        <dbReference type="ARBA" id="ARBA00022989"/>
    </source>
</evidence>
<sequence length="298" mass="31966">MSVSDPVKHDARSVDDGQLEAGLDALALETGSERPLWRRWLQAALPPLVVLVGLYVLWNLAIVVLDPPVNKFPGPMDVGHAIADQWADGAVVDSFRGSLQRGAVGFALSVLVGTAIGVVVAQVKFLRAGFGPLLSGLQVLPSVAWVPVAIIWFGLTEKAMLAVILLGAVPSIANGLLSGVDQVPPLLLRVGHVLGARGFRAVWHVVLPAALPGYIAGLKQGWAFSWRSLMAAELIVKSNDIRRGLGGYLDDARTLGDMPWVFSGVFFILLVGIVIELAFFTPLERRVLKRRGLLLERG</sequence>
<feature type="transmembrane region" description="Helical" evidence="7">
    <location>
        <begin position="133"/>
        <end position="153"/>
    </location>
</feature>
<dbReference type="Proteomes" id="UP000800981">
    <property type="component" value="Unassembled WGS sequence"/>
</dbReference>
<dbReference type="Pfam" id="PF00528">
    <property type="entry name" value="BPD_transp_1"/>
    <property type="match status" value="1"/>
</dbReference>
<comment type="similarity">
    <text evidence="7">Belongs to the binding-protein-dependent transport system permease family.</text>
</comment>
<feature type="transmembrane region" description="Helical" evidence="7">
    <location>
        <begin position="159"/>
        <end position="180"/>
    </location>
</feature>
<dbReference type="PANTHER" id="PTHR30151:SF40">
    <property type="entry name" value="TRANSPORT SYSTEM INTEGRAL MEMBRANE PROTEIN"/>
    <property type="match status" value="1"/>
</dbReference>
<evidence type="ECO:0000313" key="9">
    <source>
        <dbReference type="EMBL" id="NHC13924.1"/>
    </source>
</evidence>
<evidence type="ECO:0000313" key="10">
    <source>
        <dbReference type="Proteomes" id="UP000800981"/>
    </source>
</evidence>
<comment type="subcellular location">
    <subcellularLocation>
        <location evidence="1 7">Cell membrane</location>
        <topology evidence="1 7">Multi-pass membrane protein</topology>
    </subcellularLocation>
</comment>
<evidence type="ECO:0000259" key="8">
    <source>
        <dbReference type="PROSITE" id="PS50928"/>
    </source>
</evidence>
<dbReference type="EMBL" id="JAANNP010000003">
    <property type="protein sequence ID" value="NHC13924.1"/>
    <property type="molecule type" value="Genomic_DNA"/>
</dbReference>
<evidence type="ECO:0000256" key="3">
    <source>
        <dbReference type="ARBA" id="ARBA00022475"/>
    </source>
</evidence>
<accession>A0ABX0GSR4</accession>
<reference evidence="9 10" key="1">
    <citation type="submission" date="2020-03" db="EMBL/GenBank/DDBJ databases">
        <title>Two novel Motilibacter sp.</title>
        <authorList>
            <person name="Liu S."/>
        </authorList>
    </citation>
    <scope>NUCLEOTIDE SEQUENCE [LARGE SCALE GENOMIC DNA]</scope>
    <source>
        <strain evidence="9 10">E257</strain>
    </source>
</reference>
<gene>
    <name evidence="9" type="ORF">G9H71_09025</name>
</gene>
<keyword evidence="2 7" id="KW-0813">Transport</keyword>
<feature type="domain" description="ABC transmembrane type-1" evidence="8">
    <location>
        <begin position="95"/>
        <end position="279"/>
    </location>
</feature>
<name>A0ABX0GSR4_9ACTN</name>
<keyword evidence="10" id="KW-1185">Reference proteome</keyword>
<dbReference type="PROSITE" id="PS50928">
    <property type="entry name" value="ABC_TM1"/>
    <property type="match status" value="1"/>
</dbReference>
<keyword evidence="6 7" id="KW-0472">Membrane</keyword>
<dbReference type="InterPro" id="IPR035906">
    <property type="entry name" value="MetI-like_sf"/>
</dbReference>
<feature type="transmembrane region" description="Helical" evidence="7">
    <location>
        <begin position="201"/>
        <end position="218"/>
    </location>
</feature>
<keyword evidence="5 7" id="KW-1133">Transmembrane helix</keyword>
<evidence type="ECO:0000256" key="6">
    <source>
        <dbReference type="ARBA" id="ARBA00023136"/>
    </source>
</evidence>
<feature type="transmembrane region" description="Helical" evidence="7">
    <location>
        <begin position="44"/>
        <end position="65"/>
    </location>
</feature>
<comment type="caution">
    <text evidence="9">The sequence shown here is derived from an EMBL/GenBank/DDBJ whole genome shotgun (WGS) entry which is preliminary data.</text>
</comment>
<dbReference type="SUPFAM" id="SSF161098">
    <property type="entry name" value="MetI-like"/>
    <property type="match status" value="1"/>
</dbReference>
<evidence type="ECO:0000256" key="7">
    <source>
        <dbReference type="RuleBase" id="RU363032"/>
    </source>
</evidence>
<evidence type="ECO:0000256" key="1">
    <source>
        <dbReference type="ARBA" id="ARBA00004651"/>
    </source>
</evidence>
<dbReference type="CDD" id="cd06261">
    <property type="entry name" value="TM_PBP2"/>
    <property type="match status" value="1"/>
</dbReference>
<feature type="transmembrane region" description="Helical" evidence="7">
    <location>
        <begin position="260"/>
        <end position="281"/>
    </location>
</feature>
<dbReference type="InterPro" id="IPR000515">
    <property type="entry name" value="MetI-like"/>
</dbReference>